<dbReference type="Proteomes" id="UP000654345">
    <property type="component" value="Unassembled WGS sequence"/>
</dbReference>
<organism evidence="1 2">
    <name type="scientific">Ktedonobacter robiniae</name>
    <dbReference type="NCBI Taxonomy" id="2778365"/>
    <lineage>
        <taxon>Bacteria</taxon>
        <taxon>Bacillati</taxon>
        <taxon>Chloroflexota</taxon>
        <taxon>Ktedonobacteria</taxon>
        <taxon>Ktedonobacterales</taxon>
        <taxon>Ktedonobacteraceae</taxon>
        <taxon>Ktedonobacter</taxon>
    </lineage>
</organism>
<sequence length="64" mass="7138">MIRNVSDRHICCAQLTSDIGNMCVGRTALTDLIELVISDNRCLPQNSDDLETRWCEAANTVTKL</sequence>
<evidence type="ECO:0000313" key="2">
    <source>
        <dbReference type="Proteomes" id="UP000654345"/>
    </source>
</evidence>
<comment type="caution">
    <text evidence="1">The sequence shown here is derived from an EMBL/GenBank/DDBJ whole genome shotgun (WGS) entry which is preliminary data.</text>
</comment>
<protein>
    <submittedName>
        <fullName evidence="1">Uncharacterized protein</fullName>
    </submittedName>
</protein>
<name>A0ABQ3V3R3_9CHLR</name>
<accession>A0ABQ3V3R3</accession>
<evidence type="ECO:0000313" key="1">
    <source>
        <dbReference type="EMBL" id="GHO59202.1"/>
    </source>
</evidence>
<dbReference type="EMBL" id="BNJG01000003">
    <property type="protein sequence ID" value="GHO59202.1"/>
    <property type="molecule type" value="Genomic_DNA"/>
</dbReference>
<reference evidence="1 2" key="1">
    <citation type="journal article" date="2021" name="Int. J. Syst. Evol. Microbiol.">
        <title>Reticulibacter mediterranei gen. nov., sp. nov., within the new family Reticulibacteraceae fam. nov., and Ktedonospora formicarum gen. nov., sp. nov., Ktedonobacter robiniae sp. nov., Dictyobacter formicarum sp. nov. and Dictyobacter arantiisoli sp. nov., belonging to the class Ktedonobacteria.</title>
        <authorList>
            <person name="Yabe S."/>
            <person name="Zheng Y."/>
            <person name="Wang C.M."/>
            <person name="Sakai Y."/>
            <person name="Abe K."/>
            <person name="Yokota A."/>
            <person name="Donadio S."/>
            <person name="Cavaletti L."/>
            <person name="Monciardini P."/>
        </authorList>
    </citation>
    <scope>NUCLEOTIDE SEQUENCE [LARGE SCALE GENOMIC DNA]</scope>
    <source>
        <strain evidence="1 2">SOSP1-30</strain>
    </source>
</reference>
<gene>
    <name evidence="1" type="ORF">KSB_76770</name>
</gene>
<proteinExistence type="predicted"/>
<keyword evidence="2" id="KW-1185">Reference proteome</keyword>